<dbReference type="GO" id="GO:0022625">
    <property type="term" value="C:cytosolic large ribosomal subunit"/>
    <property type="evidence" value="ECO:0007669"/>
    <property type="project" value="TreeGrafter"/>
</dbReference>
<evidence type="ECO:0000256" key="3">
    <source>
        <dbReference type="ARBA" id="ARBA00022980"/>
    </source>
</evidence>
<dbReference type="HAMAP" id="MF_01334">
    <property type="entry name" value="Ribosomal_bL25_CTC"/>
    <property type="match status" value="1"/>
</dbReference>
<evidence type="ECO:0000313" key="9">
    <source>
        <dbReference type="EMBL" id="OGC16331.1"/>
    </source>
</evidence>
<dbReference type="GO" id="GO:0006412">
    <property type="term" value="P:translation"/>
    <property type="evidence" value="ECO:0007669"/>
    <property type="project" value="UniProtKB-UniRule"/>
</dbReference>
<evidence type="ECO:0000313" key="10">
    <source>
        <dbReference type="Proteomes" id="UP000177905"/>
    </source>
</evidence>
<feature type="domain" description="Large ribosomal subunit protein bL25 L25" evidence="7">
    <location>
        <begin position="6"/>
        <end position="92"/>
    </location>
</feature>
<dbReference type="Proteomes" id="UP000177905">
    <property type="component" value="Unassembled WGS sequence"/>
</dbReference>
<reference evidence="9 10" key="1">
    <citation type="journal article" date="2016" name="Nat. Commun.">
        <title>Thousands of microbial genomes shed light on interconnected biogeochemical processes in an aquifer system.</title>
        <authorList>
            <person name="Anantharaman K."/>
            <person name="Brown C.T."/>
            <person name="Hug L.A."/>
            <person name="Sharon I."/>
            <person name="Castelle C.J."/>
            <person name="Probst A.J."/>
            <person name="Thomas B.C."/>
            <person name="Singh A."/>
            <person name="Wilkins M.J."/>
            <person name="Karaoz U."/>
            <person name="Brodie E.L."/>
            <person name="Williams K.H."/>
            <person name="Hubbard S.S."/>
            <person name="Banfield J.F."/>
        </authorList>
    </citation>
    <scope>NUCLEOTIDE SEQUENCE [LARGE SCALE GENOMIC DNA]</scope>
</reference>
<feature type="compositionally biased region" description="Polar residues" evidence="6">
    <location>
        <begin position="205"/>
        <end position="217"/>
    </location>
</feature>
<dbReference type="InterPro" id="IPR037121">
    <property type="entry name" value="Ribosomal_bL25_C"/>
</dbReference>
<keyword evidence="4 5" id="KW-0687">Ribonucleoprotein</keyword>
<gene>
    <name evidence="5" type="primary">rplY</name>
    <name evidence="5" type="synonym">ctc</name>
    <name evidence="9" type="ORF">A2290_04460</name>
</gene>
<evidence type="ECO:0000256" key="2">
    <source>
        <dbReference type="ARBA" id="ARBA00022884"/>
    </source>
</evidence>
<comment type="subunit">
    <text evidence="5">Part of the 50S ribosomal subunit; part of the 5S rRNA/L5/L18/L25 subcomplex. Contacts the 5S rRNA. Binds to the 5S rRNA independently of L5 and L18.</text>
</comment>
<dbReference type="GO" id="GO:0003735">
    <property type="term" value="F:structural constituent of ribosome"/>
    <property type="evidence" value="ECO:0007669"/>
    <property type="project" value="InterPro"/>
</dbReference>
<dbReference type="InterPro" id="IPR029751">
    <property type="entry name" value="Ribosomal_L25_dom"/>
</dbReference>
<accession>A0A1F4S7F3</accession>
<dbReference type="InterPro" id="IPR020056">
    <property type="entry name" value="Rbsml_bL25/Gln-tRNA_synth_N"/>
</dbReference>
<dbReference type="Gene3D" id="2.40.240.10">
    <property type="entry name" value="Ribosomal Protein L25, Chain P"/>
    <property type="match status" value="1"/>
</dbReference>
<comment type="function">
    <text evidence="5">This is one of the proteins that binds to the 5S RNA in the ribosome where it forms part of the central protuberance.</text>
</comment>
<sequence length="233" mass="25353">MKKVYLEAEKRELLGKKVSGLRKNGVIPAIVYGHGMESFPISVPIKSFVKIIGGDVGKNAIIDLKIKNDTLPVLVHDVQRDVLGEDILHIDFFRIRMDEKIKTKVHVELTGESIGVKDEGGILVHNIRELEVECLPDRIPEKFEFDVSLLNIGDSILVSDIEVKEGVKILANQTDSIVHISAPAKEEVVAAPVVEGALPAEGEGLSSQTEAKSTEGATSKEGDKSSTSEKPKK</sequence>
<keyword evidence="1 5" id="KW-0699">rRNA-binding</keyword>
<dbReference type="Pfam" id="PF14693">
    <property type="entry name" value="Ribosomal_TL5_C"/>
    <property type="match status" value="1"/>
</dbReference>
<dbReference type="Pfam" id="PF01386">
    <property type="entry name" value="Ribosomal_L25p"/>
    <property type="match status" value="1"/>
</dbReference>
<evidence type="ECO:0000256" key="5">
    <source>
        <dbReference type="HAMAP-Rule" id="MF_01334"/>
    </source>
</evidence>
<dbReference type="Gene3D" id="2.170.120.20">
    <property type="entry name" value="Ribosomal protein L25, beta domain"/>
    <property type="match status" value="1"/>
</dbReference>
<evidence type="ECO:0000259" key="7">
    <source>
        <dbReference type="Pfam" id="PF01386"/>
    </source>
</evidence>
<comment type="caution">
    <text evidence="9">The sequence shown here is derived from an EMBL/GenBank/DDBJ whole genome shotgun (WGS) entry which is preliminary data.</text>
</comment>
<evidence type="ECO:0000256" key="6">
    <source>
        <dbReference type="SAM" id="MobiDB-lite"/>
    </source>
</evidence>
<dbReference type="PANTHER" id="PTHR33284">
    <property type="entry name" value="RIBOSOMAL PROTEIN L25/GLN-TRNA SYNTHETASE, ANTI-CODON-BINDING DOMAIN-CONTAINING PROTEIN"/>
    <property type="match status" value="1"/>
</dbReference>
<evidence type="ECO:0000256" key="4">
    <source>
        <dbReference type="ARBA" id="ARBA00023274"/>
    </source>
</evidence>
<dbReference type="SUPFAM" id="SSF50715">
    <property type="entry name" value="Ribosomal protein L25-like"/>
    <property type="match status" value="1"/>
</dbReference>
<dbReference type="InterPro" id="IPR011035">
    <property type="entry name" value="Ribosomal_bL25/Gln-tRNA_synth"/>
</dbReference>
<dbReference type="InterPro" id="IPR020057">
    <property type="entry name" value="Ribosomal_bL25_b-dom"/>
</dbReference>
<dbReference type="NCBIfam" id="TIGR00731">
    <property type="entry name" value="bL25_bact_ctc"/>
    <property type="match status" value="1"/>
</dbReference>
<comment type="similarity">
    <text evidence="5">Belongs to the bacterial ribosomal protein bL25 family. CTC subfamily.</text>
</comment>
<dbReference type="EMBL" id="MEUA01000010">
    <property type="protein sequence ID" value="OGC16331.1"/>
    <property type="molecule type" value="Genomic_DNA"/>
</dbReference>
<keyword evidence="2 5" id="KW-0694">RNA-binding</keyword>
<feature type="compositionally biased region" description="Basic and acidic residues" evidence="6">
    <location>
        <begin position="218"/>
        <end position="233"/>
    </location>
</feature>
<evidence type="ECO:0000259" key="8">
    <source>
        <dbReference type="Pfam" id="PF14693"/>
    </source>
</evidence>
<proteinExistence type="inferred from homology"/>
<feature type="domain" description="Large ribosomal subunit protein bL25 beta" evidence="8">
    <location>
        <begin position="100"/>
        <end position="183"/>
    </location>
</feature>
<protein>
    <recommendedName>
        <fullName evidence="5">Large ribosomal subunit protein bL25</fullName>
    </recommendedName>
    <alternativeName>
        <fullName evidence="5">General stress protein CTC</fullName>
    </alternativeName>
</protein>
<organism evidence="9 10">
    <name type="scientific">candidate division WOR-1 bacterium RIFOXYB2_FULL_36_35</name>
    <dbReference type="NCBI Taxonomy" id="1802578"/>
    <lineage>
        <taxon>Bacteria</taxon>
        <taxon>Bacillati</taxon>
        <taxon>Saganbacteria</taxon>
    </lineage>
</organism>
<name>A0A1F4S7F3_UNCSA</name>
<keyword evidence="3 5" id="KW-0689">Ribosomal protein</keyword>
<feature type="region of interest" description="Disordered" evidence="6">
    <location>
        <begin position="199"/>
        <end position="233"/>
    </location>
</feature>
<dbReference type="GO" id="GO:0008097">
    <property type="term" value="F:5S rRNA binding"/>
    <property type="evidence" value="ECO:0007669"/>
    <property type="project" value="InterPro"/>
</dbReference>
<dbReference type="InterPro" id="IPR001021">
    <property type="entry name" value="Ribosomal_bL25_long"/>
</dbReference>
<dbReference type="AlphaFoldDB" id="A0A1F4S7F3"/>
<evidence type="ECO:0000256" key="1">
    <source>
        <dbReference type="ARBA" id="ARBA00022730"/>
    </source>
</evidence>
<dbReference type="InterPro" id="IPR020930">
    <property type="entry name" value="Ribosomal_uL5_bac-type"/>
</dbReference>
<dbReference type="PANTHER" id="PTHR33284:SF1">
    <property type="entry name" value="RIBOSOMAL PROTEIN L25_GLN-TRNA SYNTHETASE, ANTI-CODON-BINDING DOMAIN-CONTAINING PROTEIN"/>
    <property type="match status" value="1"/>
</dbReference>
<dbReference type="CDD" id="cd00495">
    <property type="entry name" value="Ribosomal_L25_TL5_CTC"/>
    <property type="match status" value="1"/>
</dbReference>